<protein>
    <submittedName>
        <fullName evidence="8">Cytochrome c assembly protein</fullName>
    </submittedName>
</protein>
<proteinExistence type="predicted"/>
<feature type="transmembrane region" description="Helical" evidence="6">
    <location>
        <begin position="65"/>
        <end position="86"/>
    </location>
</feature>
<feature type="transmembrane region" description="Helical" evidence="6">
    <location>
        <begin position="34"/>
        <end position="53"/>
    </location>
</feature>
<keyword evidence="4 6" id="KW-1133">Transmembrane helix</keyword>
<name>I0IM67_LEPFC</name>
<comment type="subcellular location">
    <subcellularLocation>
        <location evidence="1">Membrane</location>
        <topology evidence="1">Multi-pass membrane protein</topology>
    </subcellularLocation>
</comment>
<evidence type="ECO:0000256" key="2">
    <source>
        <dbReference type="ARBA" id="ARBA00022692"/>
    </source>
</evidence>
<reference evidence="9" key="2">
    <citation type="submission" date="2012-03" db="EMBL/GenBank/DDBJ databases">
        <title>The complete genome sequence of the pioneer microbe on fresh volcanic deposit, Leptospirillum ferrooxidans strain C2-3.</title>
        <authorList>
            <person name="Fujimura R."/>
            <person name="Sato Y."/>
            <person name="Nishizawa T."/>
            <person name="Nanba K."/>
            <person name="Oshima K."/>
            <person name="Hattori M."/>
            <person name="Kamijo T."/>
            <person name="Ohta H."/>
        </authorList>
    </citation>
    <scope>NUCLEOTIDE SEQUENCE [LARGE SCALE GENOMIC DNA]</scope>
    <source>
        <strain evidence="9">C2-3</strain>
    </source>
</reference>
<feature type="transmembrane region" description="Helical" evidence="6">
    <location>
        <begin position="275"/>
        <end position="296"/>
    </location>
</feature>
<accession>I0IM67</accession>
<keyword evidence="2 6" id="KW-0812">Transmembrane</keyword>
<keyword evidence="9" id="KW-1185">Reference proteome</keyword>
<dbReference type="InterPro" id="IPR002541">
    <property type="entry name" value="Cyt_c_assembly"/>
</dbReference>
<sequence length="303" mass="33614">MGKNNKESDFHRANRSLITLDRYMLEVPLSPIEILLIKIAAGFYFGAFVLLLGDILFSRVKHGSLAGVTAGVGGVLVHTLALFIHFTSMGHVALATLREAVSFFSWSLVVSFLYLEHQRKGSLLGILIFPVSFGALLFVLGEGVRSGPAKEGAESLLVRLHSILVDLGLASATIAFFLSILYLLLETFLRKKIFNTLFNRLPSLEFLDRLNREFNGLGFLFLTLGLVFVMIWSYGTFGVLWPWGKRGSWAFLVWFLYLGLVLLRLKKGFQGRQAAYLSIAGFFLFVVTILAVNLFVGGGHSVL</sequence>
<feature type="transmembrane region" description="Helical" evidence="6">
    <location>
        <begin position="247"/>
        <end position="263"/>
    </location>
</feature>
<feature type="domain" description="Cytochrome c assembly protein" evidence="7">
    <location>
        <begin position="96"/>
        <end position="295"/>
    </location>
</feature>
<dbReference type="HOGENOM" id="CLU_049710_2_2_0"/>
<keyword evidence="3" id="KW-0201">Cytochrome c-type biogenesis</keyword>
<gene>
    <name evidence="8" type="ordered locus">LFE_0651</name>
</gene>
<evidence type="ECO:0000256" key="6">
    <source>
        <dbReference type="SAM" id="Phobius"/>
    </source>
</evidence>
<feature type="transmembrane region" description="Helical" evidence="6">
    <location>
        <begin position="92"/>
        <end position="115"/>
    </location>
</feature>
<dbReference type="eggNOG" id="COG0755">
    <property type="taxonomic scope" value="Bacteria"/>
</dbReference>
<evidence type="ECO:0000256" key="4">
    <source>
        <dbReference type="ARBA" id="ARBA00022989"/>
    </source>
</evidence>
<reference evidence="8 9" key="1">
    <citation type="journal article" date="2012" name="J. Bacteriol.">
        <title>Complete Genome Sequence of Leptospirillum ferrooxidans Strain C2-3, Isolated from a Fresh Volcanic Ash Deposit on the Island of Miyake, Japan.</title>
        <authorList>
            <person name="Fujimura R."/>
            <person name="Sato Y."/>
            <person name="Nishizawa T."/>
            <person name="Oshima K."/>
            <person name="Kim S.-W."/>
            <person name="Hattori M."/>
            <person name="Kamijo T."/>
            <person name="Ohta H."/>
        </authorList>
    </citation>
    <scope>NUCLEOTIDE SEQUENCE [LARGE SCALE GENOMIC DNA]</scope>
    <source>
        <strain evidence="8 9">C2-3</strain>
    </source>
</reference>
<evidence type="ECO:0000256" key="1">
    <source>
        <dbReference type="ARBA" id="ARBA00004141"/>
    </source>
</evidence>
<dbReference type="KEGG" id="lfc:LFE_0651"/>
<dbReference type="GO" id="GO:0020037">
    <property type="term" value="F:heme binding"/>
    <property type="evidence" value="ECO:0007669"/>
    <property type="project" value="InterPro"/>
</dbReference>
<feature type="transmembrane region" description="Helical" evidence="6">
    <location>
        <begin position="214"/>
        <end position="235"/>
    </location>
</feature>
<dbReference type="AlphaFoldDB" id="I0IM67"/>
<feature type="transmembrane region" description="Helical" evidence="6">
    <location>
        <begin position="122"/>
        <end position="140"/>
    </location>
</feature>
<dbReference type="PANTHER" id="PTHR30071">
    <property type="entry name" value="HEME EXPORTER PROTEIN C"/>
    <property type="match status" value="1"/>
</dbReference>
<evidence type="ECO:0000313" key="8">
    <source>
        <dbReference type="EMBL" id="BAM06366.1"/>
    </source>
</evidence>
<dbReference type="PANTHER" id="PTHR30071:SF1">
    <property type="entry name" value="CYTOCHROME B_B6 PROTEIN-RELATED"/>
    <property type="match status" value="1"/>
</dbReference>
<feature type="transmembrane region" description="Helical" evidence="6">
    <location>
        <begin position="160"/>
        <end position="185"/>
    </location>
</feature>
<dbReference type="GO" id="GO:0005886">
    <property type="term" value="C:plasma membrane"/>
    <property type="evidence" value="ECO:0007669"/>
    <property type="project" value="TreeGrafter"/>
</dbReference>
<evidence type="ECO:0000313" key="9">
    <source>
        <dbReference type="Proteomes" id="UP000007382"/>
    </source>
</evidence>
<evidence type="ECO:0000256" key="3">
    <source>
        <dbReference type="ARBA" id="ARBA00022748"/>
    </source>
</evidence>
<dbReference type="Proteomes" id="UP000007382">
    <property type="component" value="Chromosome"/>
</dbReference>
<dbReference type="PATRIC" id="fig|1162668.3.peg.757"/>
<evidence type="ECO:0000259" key="7">
    <source>
        <dbReference type="Pfam" id="PF01578"/>
    </source>
</evidence>
<dbReference type="EMBL" id="AP012342">
    <property type="protein sequence ID" value="BAM06366.1"/>
    <property type="molecule type" value="Genomic_DNA"/>
</dbReference>
<dbReference type="Pfam" id="PF01578">
    <property type="entry name" value="Cytochrom_C_asm"/>
    <property type="match status" value="1"/>
</dbReference>
<evidence type="ECO:0000256" key="5">
    <source>
        <dbReference type="ARBA" id="ARBA00023136"/>
    </source>
</evidence>
<dbReference type="InterPro" id="IPR045062">
    <property type="entry name" value="Cyt_c_biogenesis_CcsA/CcmC"/>
</dbReference>
<organism evidence="8 9">
    <name type="scientific">Leptospirillum ferrooxidans (strain C2-3)</name>
    <dbReference type="NCBI Taxonomy" id="1162668"/>
    <lineage>
        <taxon>Bacteria</taxon>
        <taxon>Pseudomonadati</taxon>
        <taxon>Nitrospirota</taxon>
        <taxon>Nitrospiria</taxon>
        <taxon>Nitrospirales</taxon>
        <taxon>Nitrospiraceae</taxon>
        <taxon>Leptospirillum</taxon>
    </lineage>
</organism>
<keyword evidence="5 6" id="KW-0472">Membrane</keyword>
<dbReference type="STRING" id="1162668.LFE_0651"/>
<dbReference type="GO" id="GO:0017004">
    <property type="term" value="P:cytochrome complex assembly"/>
    <property type="evidence" value="ECO:0007669"/>
    <property type="project" value="UniProtKB-KW"/>
</dbReference>
<dbReference type="RefSeq" id="WP_014448858.1">
    <property type="nucleotide sequence ID" value="NC_017094.1"/>
</dbReference>